<organism evidence="1 2">
    <name type="scientific">Gossypium arboreum</name>
    <name type="common">Tree cotton</name>
    <name type="synonym">Gossypium nanking</name>
    <dbReference type="NCBI Taxonomy" id="29729"/>
    <lineage>
        <taxon>Eukaryota</taxon>
        <taxon>Viridiplantae</taxon>
        <taxon>Streptophyta</taxon>
        <taxon>Embryophyta</taxon>
        <taxon>Tracheophyta</taxon>
        <taxon>Spermatophyta</taxon>
        <taxon>Magnoliopsida</taxon>
        <taxon>eudicotyledons</taxon>
        <taxon>Gunneridae</taxon>
        <taxon>Pentapetalae</taxon>
        <taxon>rosids</taxon>
        <taxon>malvids</taxon>
        <taxon>Malvales</taxon>
        <taxon>Malvaceae</taxon>
        <taxon>Malvoideae</taxon>
        <taxon>Gossypium</taxon>
    </lineage>
</organism>
<sequence>MNLVLEEENDSIVTLKGKKRQRIVNGPLALLGSNTGKGSLDLSASSVNGTAHPLTLEGQRRKVYDGWVNGMPESVMMVAMKDRLAWN</sequence>
<dbReference type="Proteomes" id="UP001358586">
    <property type="component" value="Chromosome 6"/>
</dbReference>
<protein>
    <recommendedName>
        <fullName evidence="3">LSM domain-containing protein</fullName>
    </recommendedName>
</protein>
<comment type="caution">
    <text evidence="1">The sequence shown here is derived from an EMBL/GenBank/DDBJ whole genome shotgun (WGS) entry which is preliminary data.</text>
</comment>
<dbReference type="EMBL" id="JARKNE010000006">
    <property type="protein sequence ID" value="KAK5826516.1"/>
    <property type="molecule type" value="Genomic_DNA"/>
</dbReference>
<evidence type="ECO:0008006" key="3">
    <source>
        <dbReference type="Google" id="ProtNLM"/>
    </source>
</evidence>
<gene>
    <name evidence="1" type="ORF">PVK06_021439</name>
</gene>
<reference evidence="1 2" key="1">
    <citation type="submission" date="2023-03" db="EMBL/GenBank/DDBJ databases">
        <title>WGS of Gossypium arboreum.</title>
        <authorList>
            <person name="Yu D."/>
        </authorList>
    </citation>
    <scope>NUCLEOTIDE SEQUENCE [LARGE SCALE GENOMIC DNA]</scope>
    <source>
        <tissue evidence="1">Leaf</tissue>
    </source>
</reference>
<proteinExistence type="predicted"/>
<name>A0ABR0PQ07_GOSAR</name>
<accession>A0ABR0PQ07</accession>
<keyword evidence="2" id="KW-1185">Reference proteome</keyword>
<evidence type="ECO:0000313" key="2">
    <source>
        <dbReference type="Proteomes" id="UP001358586"/>
    </source>
</evidence>
<evidence type="ECO:0000313" key="1">
    <source>
        <dbReference type="EMBL" id="KAK5826516.1"/>
    </source>
</evidence>